<keyword evidence="13" id="KW-1185">Reference proteome</keyword>
<dbReference type="Pfam" id="PF21226">
    <property type="entry name" value="MalQ_N"/>
    <property type="match status" value="1"/>
</dbReference>
<dbReference type="NCBIfam" id="TIGR00217">
    <property type="entry name" value="malQ"/>
    <property type="match status" value="1"/>
</dbReference>
<gene>
    <name evidence="12" type="primary">malQ</name>
    <name evidence="12" type="ORF">FXN63_20750</name>
</gene>
<evidence type="ECO:0000259" key="11">
    <source>
        <dbReference type="Pfam" id="PF21226"/>
    </source>
</evidence>
<evidence type="ECO:0000256" key="9">
    <source>
        <dbReference type="ARBA" id="ARBA00031501"/>
    </source>
</evidence>
<dbReference type="GO" id="GO:0004134">
    <property type="term" value="F:4-alpha-glucanotransferase activity"/>
    <property type="evidence" value="ECO:0007669"/>
    <property type="project" value="UniProtKB-EC"/>
</dbReference>
<dbReference type="SUPFAM" id="SSF51445">
    <property type="entry name" value="(Trans)glycosidases"/>
    <property type="match status" value="1"/>
</dbReference>
<evidence type="ECO:0000313" key="12">
    <source>
        <dbReference type="EMBL" id="QEI07995.1"/>
    </source>
</evidence>
<evidence type="ECO:0000256" key="7">
    <source>
        <dbReference type="ARBA" id="ARBA00023277"/>
    </source>
</evidence>
<dbReference type="GO" id="GO:0005975">
    <property type="term" value="P:carbohydrate metabolic process"/>
    <property type="evidence" value="ECO:0007669"/>
    <property type="project" value="InterPro"/>
</dbReference>
<feature type="domain" description="MalQ N-terminal beta-sandwich" evidence="11">
    <location>
        <begin position="76"/>
        <end position="144"/>
    </location>
</feature>
<dbReference type="OrthoDB" id="9763489at2"/>
<evidence type="ECO:0000256" key="8">
    <source>
        <dbReference type="ARBA" id="ARBA00031423"/>
    </source>
</evidence>
<dbReference type="InterPro" id="IPR048458">
    <property type="entry name" value="MalQ_N"/>
</dbReference>
<dbReference type="AlphaFoldDB" id="A0A5C0B0S9"/>
<evidence type="ECO:0000256" key="5">
    <source>
        <dbReference type="ARBA" id="ARBA00022676"/>
    </source>
</evidence>
<evidence type="ECO:0000256" key="4">
    <source>
        <dbReference type="ARBA" id="ARBA00020295"/>
    </source>
</evidence>
<keyword evidence="7 10" id="KW-0119">Carbohydrate metabolism</keyword>
<keyword evidence="6 10" id="KW-0808">Transferase</keyword>
<dbReference type="PANTHER" id="PTHR32438">
    <property type="entry name" value="4-ALPHA-GLUCANOTRANSFERASE DPE1, CHLOROPLASTIC/AMYLOPLASTIC"/>
    <property type="match status" value="1"/>
</dbReference>
<dbReference type="PANTHER" id="PTHR32438:SF5">
    <property type="entry name" value="4-ALPHA-GLUCANOTRANSFERASE DPE1, CHLOROPLASTIC_AMYLOPLASTIC"/>
    <property type="match status" value="1"/>
</dbReference>
<proteinExistence type="inferred from homology"/>
<evidence type="ECO:0000256" key="10">
    <source>
        <dbReference type="RuleBase" id="RU361207"/>
    </source>
</evidence>
<keyword evidence="5 10" id="KW-0328">Glycosyltransferase</keyword>
<protein>
    <recommendedName>
        <fullName evidence="4 10">4-alpha-glucanotransferase</fullName>
        <ecNumber evidence="3 10">2.4.1.25</ecNumber>
    </recommendedName>
    <alternativeName>
        <fullName evidence="8 10">Amylomaltase</fullName>
    </alternativeName>
    <alternativeName>
        <fullName evidence="9 10">Disproportionating enzyme</fullName>
    </alternativeName>
</protein>
<evidence type="ECO:0000256" key="1">
    <source>
        <dbReference type="ARBA" id="ARBA00000439"/>
    </source>
</evidence>
<dbReference type="EC" id="2.4.1.25" evidence="3 10"/>
<dbReference type="Proteomes" id="UP000325161">
    <property type="component" value="Chromosome"/>
</dbReference>
<dbReference type="Gene3D" id="3.20.20.80">
    <property type="entry name" value="Glycosidases"/>
    <property type="match status" value="1"/>
</dbReference>
<name>A0A5C0B0S9_9BURK</name>
<dbReference type="Pfam" id="PF02446">
    <property type="entry name" value="Glyco_hydro_77"/>
    <property type="match status" value="1"/>
</dbReference>
<dbReference type="InterPro" id="IPR003385">
    <property type="entry name" value="Glyco_hydro_77"/>
</dbReference>
<sequence length="702" mass="76618">MLAEMPMTDFAESNDTLKTLAEAAGLSVNWTDASGRQQTVSDDTLRTVLSALGLPGDTPEQAAESLEKLAHEKKTLPPLVTGKVGMPVELPLALSTPRIGYRIELEDGTELTGEAERVDDERTRLPALSQPGYHRLEIDNKDVTLAITPVRSPSIPAADPASGKGRNWALAAQLYSLRRADGAGIGDFSALAQLARVAGAQGACGLAISPVHAAFGAHPKRFSPYAPSSRLFINVLFIDPAAVFGEEKYAQAVAELGLEDDLAHLESLPLIDWVGVAKLRRAILRYLFDRFPANAAVGDVQDFQRFRERGGEALERHARFEVLQSLPEGGGVEGEGWHSWPLPLRDPRSESVARLARQHADEVRFQLFLQWLADRGLANAQREARAAGMSIGLIADLAVGTDPSGSHAWSRQADILDRLSPGAPPDLFNRAGQGWGLTAFSPRAMRQNGFAAFIEMLRATLVHAGGVRIDHALGLQRLWLVPEGASPTEGVYLAFPFDDMMNLISLEAWRHDAVVIGENLGTVPEGFDERIARAGMLGMSVLWFERGADGSFRAPEHWTANNVAMTTTHDLPTITGWWAGRDIDWRVKLDMLGDIDESTQRAEREQDKQALWRALAHEYAGSALPDDAPIAAAFDLLAKTPAPLLILPVEDLLGVIEQPNLPATIDTHPNWRQRLNTPVEQLFADPQVVQRLAPILHHRTSL</sequence>
<organism evidence="12 13">
    <name type="scientific">Pigmentiphaga aceris</name>
    <dbReference type="NCBI Taxonomy" id="1940612"/>
    <lineage>
        <taxon>Bacteria</taxon>
        <taxon>Pseudomonadati</taxon>
        <taxon>Pseudomonadota</taxon>
        <taxon>Betaproteobacteria</taxon>
        <taxon>Burkholderiales</taxon>
        <taxon>Alcaligenaceae</taxon>
        <taxon>Pigmentiphaga</taxon>
    </lineage>
</organism>
<dbReference type="InterPro" id="IPR017853">
    <property type="entry name" value="GH"/>
</dbReference>
<comment type="similarity">
    <text evidence="2 10">Belongs to the disproportionating enzyme family.</text>
</comment>
<evidence type="ECO:0000256" key="2">
    <source>
        <dbReference type="ARBA" id="ARBA00005684"/>
    </source>
</evidence>
<evidence type="ECO:0000313" key="13">
    <source>
        <dbReference type="Proteomes" id="UP000325161"/>
    </source>
</evidence>
<dbReference type="EMBL" id="CP043046">
    <property type="protein sequence ID" value="QEI07995.1"/>
    <property type="molecule type" value="Genomic_DNA"/>
</dbReference>
<accession>A0A5C0B0S9</accession>
<dbReference type="KEGG" id="pacr:FXN63_20750"/>
<evidence type="ECO:0000256" key="6">
    <source>
        <dbReference type="ARBA" id="ARBA00022679"/>
    </source>
</evidence>
<comment type="catalytic activity">
    <reaction evidence="1 10">
        <text>Transfers a segment of a (1-&gt;4)-alpha-D-glucan to a new position in an acceptor, which may be glucose or a (1-&gt;4)-alpha-D-glucan.</text>
        <dbReference type="EC" id="2.4.1.25"/>
    </reaction>
</comment>
<evidence type="ECO:0000256" key="3">
    <source>
        <dbReference type="ARBA" id="ARBA00012560"/>
    </source>
</evidence>
<reference evidence="12 13" key="1">
    <citation type="submission" date="2019-08" db="EMBL/GenBank/DDBJ databases">
        <title>Amphibian skin-associated Pigmentiphaga: genome sequence and occurrence across geography and hosts.</title>
        <authorList>
            <person name="Bletz M.C."/>
            <person name="Bunk B."/>
            <person name="Sproeer C."/>
            <person name="Biwer P."/>
            <person name="Reiter S."/>
            <person name="Rabemananjara F.C.E."/>
            <person name="Schulz S."/>
            <person name="Overmann J."/>
            <person name="Vences M."/>
        </authorList>
    </citation>
    <scope>NUCLEOTIDE SEQUENCE [LARGE SCALE GENOMIC DNA]</scope>
    <source>
        <strain evidence="12 13">Mada1488</strain>
    </source>
</reference>